<comment type="caution">
    <text evidence="1">The sequence shown here is derived from an EMBL/GenBank/DDBJ whole genome shotgun (WGS) entry which is preliminary data.</text>
</comment>
<accession>A0A939SRI5</accession>
<organism evidence="1 2">
    <name type="scientific">Providencia rettgeri</name>
    <dbReference type="NCBI Taxonomy" id="587"/>
    <lineage>
        <taxon>Bacteria</taxon>
        <taxon>Pseudomonadati</taxon>
        <taxon>Pseudomonadota</taxon>
        <taxon>Gammaproteobacteria</taxon>
        <taxon>Enterobacterales</taxon>
        <taxon>Morganellaceae</taxon>
        <taxon>Providencia</taxon>
    </lineage>
</organism>
<dbReference type="Proteomes" id="UP000664477">
    <property type="component" value="Unassembled WGS sequence"/>
</dbReference>
<proteinExistence type="predicted"/>
<name>A0A939SRI5_PRORE</name>
<protein>
    <submittedName>
        <fullName evidence="1">Uncharacterized protein</fullName>
    </submittedName>
</protein>
<reference evidence="1" key="1">
    <citation type="submission" date="2021-03" db="EMBL/GenBank/DDBJ databases">
        <title>Molecular epidemiology and mechanisms of colistin and carbapenem resistance in Enterobacteriaceae from clinical isolates, the environment and porcine samples in Pretoria, South Africa.</title>
        <authorList>
            <person name="Bogoshi D."/>
            <person name="Mbelle N.M."/>
            <person name="Naidoo V."/>
            <person name="Osei Sekyere J."/>
        </authorList>
    </citation>
    <scope>NUCLEOTIDE SEQUENCE</scope>
    <source>
        <strain evidence="1">C052</strain>
    </source>
</reference>
<evidence type="ECO:0000313" key="1">
    <source>
        <dbReference type="EMBL" id="MBO1916393.1"/>
    </source>
</evidence>
<gene>
    <name evidence="1" type="ORF">J4727_14290</name>
</gene>
<evidence type="ECO:0000313" key="2">
    <source>
        <dbReference type="Proteomes" id="UP000664477"/>
    </source>
</evidence>
<dbReference type="EMBL" id="JAGETQ010000090">
    <property type="protein sequence ID" value="MBO1916393.1"/>
    <property type="molecule type" value="Genomic_DNA"/>
</dbReference>
<dbReference type="AlphaFoldDB" id="A0A939SRI5"/>
<sequence>MAVMIKRCGICCILVRVRRSCGDVIQWLNHQQSARQRNVNASVMLAWLLRSGR</sequence>